<organism evidence="2 3">
    <name type="scientific">Blastomyces gilchristii (strain SLH14081)</name>
    <name type="common">Blastomyces dermatitidis</name>
    <dbReference type="NCBI Taxonomy" id="559298"/>
    <lineage>
        <taxon>Eukaryota</taxon>
        <taxon>Fungi</taxon>
        <taxon>Dikarya</taxon>
        <taxon>Ascomycota</taxon>
        <taxon>Pezizomycotina</taxon>
        <taxon>Eurotiomycetes</taxon>
        <taxon>Eurotiomycetidae</taxon>
        <taxon>Onygenales</taxon>
        <taxon>Ajellomycetaceae</taxon>
        <taxon>Blastomyces</taxon>
    </lineage>
</organism>
<dbReference type="Proteomes" id="UP000002038">
    <property type="component" value="Unassembled WGS sequence"/>
</dbReference>
<accession>A0A179U896</accession>
<sequence length="93" mass="10148">MTASSFFSASSLYPIFRPATNPLPSPGQFLTLSSAVPLFALLMLSVSSAVLQAYDHLLPAHTISDQAYVNMPKFSINDSHTAAHFCNFIINER</sequence>
<feature type="transmembrane region" description="Helical" evidence="1">
    <location>
        <begin position="29"/>
        <end position="51"/>
    </location>
</feature>
<dbReference type="VEuPathDB" id="FungiDB:BDBG_16202"/>
<dbReference type="AlphaFoldDB" id="A0A179U896"/>
<evidence type="ECO:0000313" key="3">
    <source>
        <dbReference type="Proteomes" id="UP000002038"/>
    </source>
</evidence>
<reference evidence="3" key="1">
    <citation type="journal article" date="2015" name="PLoS Genet.">
        <title>The dynamic genome and transcriptome of the human fungal pathogen Blastomyces and close relative Emmonsia.</title>
        <authorList>
            <person name="Munoz J.F."/>
            <person name="Gauthier G.M."/>
            <person name="Desjardins C.A."/>
            <person name="Gallo J.E."/>
            <person name="Holder J."/>
            <person name="Sullivan T.D."/>
            <person name="Marty A.J."/>
            <person name="Carmen J.C."/>
            <person name="Chen Z."/>
            <person name="Ding L."/>
            <person name="Gujja S."/>
            <person name="Magrini V."/>
            <person name="Misas E."/>
            <person name="Mitreva M."/>
            <person name="Priest M."/>
            <person name="Saif S."/>
            <person name="Whiston E.A."/>
            <person name="Young S."/>
            <person name="Zeng Q."/>
            <person name="Goldman W.E."/>
            <person name="Mardis E.R."/>
            <person name="Taylor J.W."/>
            <person name="McEwen J.G."/>
            <person name="Clay O.K."/>
            <person name="Klein B.S."/>
            <person name="Cuomo C.A."/>
        </authorList>
    </citation>
    <scope>NUCLEOTIDE SEQUENCE [LARGE SCALE GENOMIC DNA]</scope>
    <source>
        <strain evidence="3">SLH14081</strain>
    </source>
</reference>
<evidence type="ECO:0000313" key="2">
    <source>
        <dbReference type="EMBL" id="OAT04215.1"/>
    </source>
</evidence>
<dbReference type="KEGG" id="bgh:BDBG_16202"/>
<proteinExistence type="predicted"/>
<protein>
    <submittedName>
        <fullName evidence="2">Uncharacterized protein</fullName>
    </submittedName>
</protein>
<keyword evidence="1" id="KW-1133">Transmembrane helix</keyword>
<dbReference type="GeneID" id="42528400"/>
<dbReference type="RefSeq" id="XP_031576053.1">
    <property type="nucleotide sequence ID" value="XM_031724200.1"/>
</dbReference>
<keyword evidence="3" id="KW-1185">Reference proteome</keyword>
<dbReference type="EMBL" id="GG657448">
    <property type="protein sequence ID" value="OAT04215.1"/>
    <property type="molecule type" value="Genomic_DNA"/>
</dbReference>
<keyword evidence="1" id="KW-0472">Membrane</keyword>
<name>A0A179U896_BLAGS</name>
<evidence type="ECO:0000256" key="1">
    <source>
        <dbReference type="SAM" id="Phobius"/>
    </source>
</evidence>
<keyword evidence="1" id="KW-0812">Transmembrane</keyword>
<gene>
    <name evidence="2" type="ORF">BDBG_16202</name>
</gene>